<dbReference type="KEGG" id="btab:109033471"/>
<dbReference type="GO" id="GO:0020037">
    <property type="term" value="F:heme binding"/>
    <property type="evidence" value="ECO:0007669"/>
    <property type="project" value="InterPro"/>
</dbReference>
<dbReference type="InterPro" id="IPR017972">
    <property type="entry name" value="Cyt_P450_CS"/>
</dbReference>
<organism evidence="16 17">
    <name type="scientific">Bemisia tabaci</name>
    <name type="common">Sweetpotato whitefly</name>
    <name type="synonym">Aleurodes tabaci</name>
    <dbReference type="NCBI Taxonomy" id="7038"/>
    <lineage>
        <taxon>Eukaryota</taxon>
        <taxon>Metazoa</taxon>
        <taxon>Ecdysozoa</taxon>
        <taxon>Arthropoda</taxon>
        <taxon>Hexapoda</taxon>
        <taxon>Insecta</taxon>
        <taxon>Pterygota</taxon>
        <taxon>Neoptera</taxon>
        <taxon>Paraneoptera</taxon>
        <taxon>Hemiptera</taxon>
        <taxon>Sternorrhyncha</taxon>
        <taxon>Aleyrodoidea</taxon>
        <taxon>Aleyrodidae</taxon>
        <taxon>Aleyrodinae</taxon>
        <taxon>Bemisia</taxon>
    </lineage>
</organism>
<evidence type="ECO:0000256" key="15">
    <source>
        <dbReference type="SAM" id="Phobius"/>
    </source>
</evidence>
<protein>
    <recommendedName>
        <fullName evidence="18">Cytochrome P450</fullName>
    </recommendedName>
</protein>
<dbReference type="CDD" id="cd11056">
    <property type="entry name" value="CYP6-like"/>
    <property type="match status" value="1"/>
</dbReference>
<dbReference type="InterPro" id="IPR036396">
    <property type="entry name" value="Cyt_P450_sf"/>
</dbReference>
<evidence type="ECO:0000256" key="8">
    <source>
        <dbReference type="ARBA" id="ARBA00022848"/>
    </source>
</evidence>
<evidence type="ECO:0000256" key="1">
    <source>
        <dbReference type="ARBA" id="ARBA00001971"/>
    </source>
</evidence>
<evidence type="ECO:0000256" key="6">
    <source>
        <dbReference type="ARBA" id="ARBA00022723"/>
    </source>
</evidence>
<evidence type="ECO:0000256" key="12">
    <source>
        <dbReference type="ARBA" id="ARBA00023136"/>
    </source>
</evidence>
<keyword evidence="7" id="KW-0256">Endoplasmic reticulum</keyword>
<dbReference type="GO" id="GO:0005789">
    <property type="term" value="C:endoplasmic reticulum membrane"/>
    <property type="evidence" value="ECO:0007669"/>
    <property type="project" value="UniProtKB-SubCell"/>
</dbReference>
<evidence type="ECO:0000256" key="3">
    <source>
        <dbReference type="ARBA" id="ARBA00004406"/>
    </source>
</evidence>
<dbReference type="PRINTS" id="PR00463">
    <property type="entry name" value="EP450I"/>
</dbReference>
<dbReference type="PANTHER" id="PTHR24292">
    <property type="entry name" value="CYTOCHROME P450"/>
    <property type="match status" value="1"/>
</dbReference>
<evidence type="ECO:0000256" key="4">
    <source>
        <dbReference type="ARBA" id="ARBA00010617"/>
    </source>
</evidence>
<evidence type="ECO:0000256" key="14">
    <source>
        <dbReference type="RuleBase" id="RU000461"/>
    </source>
</evidence>
<dbReference type="InterPro" id="IPR002401">
    <property type="entry name" value="Cyt_P450_E_grp-I"/>
</dbReference>
<feature type="binding site" description="axial binding residue" evidence="13">
    <location>
        <position position="447"/>
    </location>
    <ligand>
        <name>heme</name>
        <dbReference type="ChEBI" id="CHEBI:30413"/>
    </ligand>
    <ligandPart>
        <name>Fe</name>
        <dbReference type="ChEBI" id="CHEBI:18248"/>
    </ligandPart>
</feature>
<dbReference type="Gene3D" id="1.10.630.10">
    <property type="entry name" value="Cytochrome P450"/>
    <property type="match status" value="1"/>
</dbReference>
<comment type="similarity">
    <text evidence="4 14">Belongs to the cytochrome P450 family.</text>
</comment>
<reference evidence="16" key="1">
    <citation type="submission" date="2021-12" db="EMBL/GenBank/DDBJ databases">
        <authorList>
            <person name="King R."/>
        </authorList>
    </citation>
    <scope>NUCLEOTIDE SEQUENCE</scope>
</reference>
<keyword evidence="10 13" id="KW-0408">Iron</keyword>
<evidence type="ECO:0000256" key="7">
    <source>
        <dbReference type="ARBA" id="ARBA00022824"/>
    </source>
</evidence>
<keyword evidence="6 13" id="KW-0479">Metal-binding</keyword>
<comment type="cofactor">
    <cofactor evidence="1 13">
        <name>heme</name>
        <dbReference type="ChEBI" id="CHEBI:30413"/>
    </cofactor>
</comment>
<dbReference type="GO" id="GO:0004497">
    <property type="term" value="F:monooxygenase activity"/>
    <property type="evidence" value="ECO:0007669"/>
    <property type="project" value="UniProtKB-KW"/>
</dbReference>
<evidence type="ECO:0000256" key="10">
    <source>
        <dbReference type="ARBA" id="ARBA00023004"/>
    </source>
</evidence>
<keyword evidence="17" id="KW-1185">Reference proteome</keyword>
<dbReference type="EMBL" id="OU963865">
    <property type="protein sequence ID" value="CAH0388174.1"/>
    <property type="molecule type" value="Genomic_DNA"/>
</dbReference>
<dbReference type="SUPFAM" id="SSF48264">
    <property type="entry name" value="Cytochrome P450"/>
    <property type="match status" value="1"/>
</dbReference>
<evidence type="ECO:0000256" key="5">
    <source>
        <dbReference type="ARBA" id="ARBA00022617"/>
    </source>
</evidence>
<evidence type="ECO:0000313" key="16">
    <source>
        <dbReference type="EMBL" id="CAH0388174.1"/>
    </source>
</evidence>
<dbReference type="GO" id="GO:0016705">
    <property type="term" value="F:oxidoreductase activity, acting on paired donors, with incorporation or reduction of molecular oxygen"/>
    <property type="evidence" value="ECO:0007669"/>
    <property type="project" value="InterPro"/>
</dbReference>
<dbReference type="InterPro" id="IPR001128">
    <property type="entry name" value="Cyt_P450"/>
</dbReference>
<dbReference type="GO" id="GO:0005506">
    <property type="term" value="F:iron ion binding"/>
    <property type="evidence" value="ECO:0007669"/>
    <property type="project" value="InterPro"/>
</dbReference>
<dbReference type="PROSITE" id="PS00086">
    <property type="entry name" value="CYTOCHROME_P450"/>
    <property type="match status" value="1"/>
</dbReference>
<dbReference type="InterPro" id="IPR050476">
    <property type="entry name" value="Insect_CytP450_Detox"/>
</dbReference>
<keyword evidence="8" id="KW-0492">Microsome</keyword>
<dbReference type="AlphaFoldDB" id="A0A9P0AA86"/>
<gene>
    <name evidence="16" type="ORF">BEMITA_LOCUS7107</name>
</gene>
<comment type="subcellular location">
    <subcellularLocation>
        <location evidence="3">Endoplasmic reticulum membrane</location>
        <topology evidence="3">Peripheral membrane protein</topology>
    </subcellularLocation>
    <subcellularLocation>
        <location evidence="2">Microsome membrane</location>
        <topology evidence="2">Peripheral membrane protein</topology>
    </subcellularLocation>
</comment>
<evidence type="ECO:0000256" key="2">
    <source>
        <dbReference type="ARBA" id="ARBA00004174"/>
    </source>
</evidence>
<keyword evidence="11 14" id="KW-0503">Monooxygenase</keyword>
<evidence type="ECO:0000256" key="13">
    <source>
        <dbReference type="PIRSR" id="PIRSR602401-1"/>
    </source>
</evidence>
<dbReference type="Proteomes" id="UP001152759">
    <property type="component" value="Chromosome 4"/>
</dbReference>
<keyword evidence="12 15" id="KW-0472">Membrane</keyword>
<evidence type="ECO:0000313" key="17">
    <source>
        <dbReference type="Proteomes" id="UP001152759"/>
    </source>
</evidence>
<proteinExistence type="inferred from homology"/>
<keyword evidence="5 13" id="KW-0349">Heme</keyword>
<dbReference type="PRINTS" id="PR00385">
    <property type="entry name" value="P450"/>
</dbReference>
<dbReference type="Pfam" id="PF00067">
    <property type="entry name" value="p450"/>
    <property type="match status" value="1"/>
</dbReference>
<accession>A0A9P0AA86</accession>
<feature type="transmembrane region" description="Helical" evidence="15">
    <location>
        <begin position="6"/>
        <end position="22"/>
    </location>
</feature>
<keyword evidence="15" id="KW-0812">Transmembrane</keyword>
<keyword evidence="9 14" id="KW-0560">Oxidoreductase</keyword>
<dbReference type="PANTHER" id="PTHR24292:SF54">
    <property type="entry name" value="CYP9F3-RELATED"/>
    <property type="match status" value="1"/>
</dbReference>
<evidence type="ECO:0008006" key="18">
    <source>
        <dbReference type="Google" id="ProtNLM"/>
    </source>
</evidence>
<dbReference type="FunFam" id="1.10.630.10:FF:000042">
    <property type="entry name" value="Cytochrome P450"/>
    <property type="match status" value="1"/>
</dbReference>
<name>A0A9P0AA86_BEMTA</name>
<sequence length="504" mass="58265">MLSAVTVNLIYFLSALIGYLVYRYKKRYNYWRDLGVPYIGASGDIIFETTKNKAQVLQDRYNALSRHPYGGIFQASKPYLLLRDPEIVRTVLIKDFSHFTDRGMVFHEELDPLTAHIFNLGGQRWKNIRTKLVPTFSSGKLKTMFPLMEQCIHNLNGYLDAKLARSDEFEVRELMLKFATDVIGTCAFGFNCNAIADGESEFRAIGRKLAPNSLKFRFRQVLRSIHPDIIRWLGWKGFNREVEDFFMGVTRETIRYREQNQDKRNDFMQLMINLQHEERNAAQGDNDAELLFADHIVAAHVFVFFVAGFETTATTLANCLYELALNPEVAEKLQAEIQRVLDSRGGKLDYDALKEMRYMECALEETLRKYPPVGFLDRVCTKAYELPNSSLLIKENLNVVIPVYSLHYDPQYYPEPQRFDPDRFNEENRSKIVPGTYLPFGDGPRICIGMRFAIMEAKAALTVILKNYTVHPTSKTQIPLVLEKNAFILRPEKGIHLKFQKRAK</sequence>
<evidence type="ECO:0000256" key="11">
    <source>
        <dbReference type="ARBA" id="ARBA00023033"/>
    </source>
</evidence>
<evidence type="ECO:0000256" key="9">
    <source>
        <dbReference type="ARBA" id="ARBA00023002"/>
    </source>
</evidence>
<keyword evidence="15" id="KW-1133">Transmembrane helix</keyword>